<evidence type="ECO:0000313" key="1">
    <source>
        <dbReference type="EMBL" id="GGH56206.1"/>
    </source>
</evidence>
<protein>
    <recommendedName>
        <fullName evidence="3">GTPase</fullName>
    </recommendedName>
</protein>
<dbReference type="EMBL" id="BMDC01000001">
    <property type="protein sequence ID" value="GGH56206.1"/>
    <property type="molecule type" value="Genomic_DNA"/>
</dbReference>
<comment type="caution">
    <text evidence="1">The sequence shown here is derived from an EMBL/GenBank/DDBJ whole genome shotgun (WGS) entry which is preliminary data.</text>
</comment>
<gene>
    <name evidence="1" type="ORF">GCM10007359_00060</name>
</gene>
<proteinExistence type="predicted"/>
<evidence type="ECO:0008006" key="3">
    <source>
        <dbReference type="Google" id="ProtNLM"/>
    </source>
</evidence>
<dbReference type="AlphaFoldDB" id="A0A917ILJ8"/>
<evidence type="ECO:0000313" key="2">
    <source>
        <dbReference type="Proteomes" id="UP000600171"/>
    </source>
</evidence>
<keyword evidence="2" id="KW-1185">Reference proteome</keyword>
<reference evidence="1 2" key="1">
    <citation type="journal article" date="2014" name="Int. J. Syst. Evol. Microbiol.">
        <title>Complete genome sequence of Corynebacterium casei LMG S-19264T (=DSM 44701T), isolated from a smear-ripened cheese.</title>
        <authorList>
            <consortium name="US DOE Joint Genome Institute (JGI-PGF)"/>
            <person name="Walter F."/>
            <person name="Albersmeier A."/>
            <person name="Kalinowski J."/>
            <person name="Ruckert C."/>
        </authorList>
    </citation>
    <scope>NUCLEOTIDE SEQUENCE [LARGE SCALE GENOMIC DNA]</scope>
    <source>
        <strain evidence="1 2">CCM 8669</strain>
    </source>
</reference>
<name>A0A917ILJ8_9MICC</name>
<dbReference type="Proteomes" id="UP000600171">
    <property type="component" value="Unassembled WGS sequence"/>
</dbReference>
<sequence length="53" mass="5971">MSEKAPQDSVQDDDLAAFERELEAVLALDPTERINRLTGLIEKLETELKNGEK</sequence>
<accession>A0A917ILJ8</accession>
<organism evidence="1 2">
    <name type="scientific">Rothia aerolata</name>
    <dbReference type="NCBI Taxonomy" id="1812262"/>
    <lineage>
        <taxon>Bacteria</taxon>
        <taxon>Bacillati</taxon>
        <taxon>Actinomycetota</taxon>
        <taxon>Actinomycetes</taxon>
        <taxon>Micrococcales</taxon>
        <taxon>Micrococcaceae</taxon>
        <taxon>Rothia</taxon>
    </lineage>
</organism>
<dbReference type="RefSeq" id="WP_188358317.1">
    <property type="nucleotide sequence ID" value="NZ_BMDC01000001.1"/>
</dbReference>